<name>A0A6V7V1C6_MELEN</name>
<organism evidence="5 6">
    <name type="scientific">Meloidogyne enterolobii</name>
    <name type="common">Root-knot nematode worm</name>
    <name type="synonym">Meloidogyne mayaguensis</name>
    <dbReference type="NCBI Taxonomy" id="390850"/>
    <lineage>
        <taxon>Eukaryota</taxon>
        <taxon>Metazoa</taxon>
        <taxon>Ecdysozoa</taxon>
        <taxon>Nematoda</taxon>
        <taxon>Chromadorea</taxon>
        <taxon>Rhabditida</taxon>
        <taxon>Tylenchina</taxon>
        <taxon>Tylenchomorpha</taxon>
        <taxon>Tylenchoidea</taxon>
        <taxon>Meloidogynidae</taxon>
        <taxon>Meloidogyninae</taxon>
        <taxon>Meloidogyne</taxon>
    </lineage>
</organism>
<keyword evidence="1" id="KW-0507">mRNA processing</keyword>
<feature type="compositionally biased region" description="Acidic residues" evidence="3">
    <location>
        <begin position="201"/>
        <end position="210"/>
    </location>
</feature>
<feature type="region of interest" description="Disordered" evidence="3">
    <location>
        <begin position="345"/>
        <end position="369"/>
    </location>
</feature>
<evidence type="ECO:0000259" key="4">
    <source>
        <dbReference type="SMART" id="SM01141"/>
    </source>
</evidence>
<feature type="compositionally biased region" description="Basic residues" evidence="3">
    <location>
        <begin position="457"/>
        <end position="471"/>
    </location>
</feature>
<evidence type="ECO:0000256" key="3">
    <source>
        <dbReference type="SAM" id="MobiDB-lite"/>
    </source>
</evidence>
<dbReference type="Proteomes" id="UP000580250">
    <property type="component" value="Unassembled WGS sequence"/>
</dbReference>
<feature type="domain" description="Suppressor of white apricot N-terminal" evidence="4">
    <location>
        <begin position="39"/>
        <end position="177"/>
    </location>
</feature>
<feature type="region of interest" description="Disordered" evidence="3">
    <location>
        <begin position="599"/>
        <end position="678"/>
    </location>
</feature>
<feature type="compositionally biased region" description="Basic and acidic residues" evidence="3">
    <location>
        <begin position="602"/>
        <end position="655"/>
    </location>
</feature>
<feature type="compositionally biased region" description="Basic and acidic residues" evidence="3">
    <location>
        <begin position="445"/>
        <end position="454"/>
    </location>
</feature>
<proteinExistence type="predicted"/>
<dbReference type="SMART" id="SM01141">
    <property type="entry name" value="DRY_EERY"/>
    <property type="match status" value="1"/>
</dbReference>
<dbReference type="EMBL" id="CAJEWN010000136">
    <property type="protein sequence ID" value="CAD2168155.1"/>
    <property type="molecule type" value="Genomic_DNA"/>
</dbReference>
<feature type="compositionally biased region" description="Low complexity" evidence="3">
    <location>
        <begin position="656"/>
        <end position="665"/>
    </location>
</feature>
<keyword evidence="2" id="KW-0508">mRNA splicing</keyword>
<evidence type="ECO:0000313" key="5">
    <source>
        <dbReference type="EMBL" id="CAD2168155.1"/>
    </source>
</evidence>
<evidence type="ECO:0000256" key="2">
    <source>
        <dbReference type="ARBA" id="ARBA00023187"/>
    </source>
</evidence>
<feature type="compositionally biased region" description="Low complexity" evidence="3">
    <location>
        <begin position="424"/>
        <end position="438"/>
    </location>
</feature>
<dbReference type="InterPro" id="IPR019147">
    <property type="entry name" value="SWAP_N_domain"/>
</dbReference>
<feature type="compositionally biased region" description="Basic residues" evidence="3">
    <location>
        <begin position="414"/>
        <end position="423"/>
    </location>
</feature>
<dbReference type="PANTHER" id="PTHR13161:SF4">
    <property type="entry name" value="CLK4-ASSOCIATING SERINE_ARGININE RICH PROTEIN"/>
    <property type="match status" value="1"/>
</dbReference>
<dbReference type="Pfam" id="PF09750">
    <property type="entry name" value="DRY_EERY"/>
    <property type="match status" value="1"/>
</dbReference>
<dbReference type="AlphaFoldDB" id="A0A6V7V1C6"/>
<evidence type="ECO:0000313" key="6">
    <source>
        <dbReference type="Proteomes" id="UP000580250"/>
    </source>
</evidence>
<feature type="compositionally biased region" description="Basic and acidic residues" evidence="3">
    <location>
        <begin position="153"/>
        <end position="165"/>
    </location>
</feature>
<feature type="compositionally biased region" description="Basic and acidic residues" evidence="3">
    <location>
        <begin position="559"/>
        <end position="581"/>
    </location>
</feature>
<dbReference type="GO" id="GO:0006397">
    <property type="term" value="P:mRNA processing"/>
    <property type="evidence" value="ECO:0007669"/>
    <property type="project" value="UniProtKB-KW"/>
</dbReference>
<dbReference type="PANTHER" id="PTHR13161">
    <property type="entry name" value="SPLICING FACTOR SUPPRESSOR OF WHITE APRICOT"/>
    <property type="match status" value="1"/>
</dbReference>
<feature type="compositionally biased region" description="Low complexity" evidence="3">
    <location>
        <begin position="472"/>
        <end position="489"/>
    </location>
</feature>
<gene>
    <name evidence="5" type="ORF">MENT_LOCUS19500</name>
</gene>
<feature type="compositionally biased region" description="Basic residues" evidence="3">
    <location>
        <begin position="549"/>
        <end position="558"/>
    </location>
</feature>
<feature type="region of interest" description="Disordered" evidence="3">
    <location>
        <begin position="382"/>
        <end position="581"/>
    </location>
</feature>
<feature type="compositionally biased region" description="Polar residues" evidence="3">
    <location>
        <begin position="497"/>
        <end position="507"/>
    </location>
</feature>
<sequence length="678" mass="78518">MWHEARRQERAVRHKLVDGAKRHERRRQFYESVRRDPNEFMQVHGQHMPIHVDPVIAEAAESPNILRKWQGDDNILIDRFDVRVHLEQIQDPPSKQAKRNLLKDDVMELQCDYERYRILVFNDFKKVSESNFLAQIAAKEFWPSKGSSPSSTYKKEREKKKNSDKRAAIAFSYGNSEVVRNSNTSKDWKERRINDATMSSSDDDEPEEMDPVVDTSILNAESLAFLNKIGTKYNITSGAFLQLLSLDQKEQTSTAEIKEIDKAKSALSGRHAKADRAVLKRRRAMIIGNLGSTVQSNEEATTTLLSFLSSANKNSLKEETSSSDSGEDFERTEFITCFGEDDEKNAGKKNMMCGPDENDGEKGVVHGPVLPTKEYRRLLELSRRKSISPDSQWNRHQSDSKRGRRYSRSSSPHSPRKKRRSHSRSSSTSSRYLRRSNSGRYASSSHREHRDSNRTRTSYRKRRSSSRRRKSCSSSSSPSSRRTNPNKNSSSHKRINGNESSNTSFKQSSHLANANDSSSSLSTSDNDSPLRIRSSMSESEKEKIERENRKRRIRRTKRIVKEQQATRELNNRQDDVETRAEKAAKKLRIQMRKALTKTAAQFKEEGEQRQREILREKRQRDDQLLEESRLLRQREREKRRALDEERDRHRSKEQSSRQSSSTTSNSRRRRRSSSSSGK</sequence>
<protein>
    <recommendedName>
        <fullName evidence="4">Suppressor of white apricot N-terminal domain-containing protein</fullName>
    </recommendedName>
</protein>
<accession>A0A6V7V1C6</accession>
<comment type="caution">
    <text evidence="5">The sequence shown here is derived from an EMBL/GenBank/DDBJ whole genome shotgun (WGS) entry which is preliminary data.</text>
</comment>
<feature type="region of interest" description="Disordered" evidence="3">
    <location>
        <begin position="143"/>
        <end position="165"/>
    </location>
</feature>
<feature type="region of interest" description="Disordered" evidence="3">
    <location>
        <begin position="182"/>
        <end position="210"/>
    </location>
</feature>
<feature type="compositionally biased region" description="Low complexity" evidence="3">
    <location>
        <begin position="508"/>
        <end position="537"/>
    </location>
</feature>
<dbReference type="OrthoDB" id="10070965at2759"/>
<evidence type="ECO:0000256" key="1">
    <source>
        <dbReference type="ARBA" id="ARBA00022664"/>
    </source>
</evidence>
<dbReference type="InterPro" id="IPR040397">
    <property type="entry name" value="SWAP"/>
</dbReference>
<reference evidence="5 6" key="1">
    <citation type="submission" date="2020-08" db="EMBL/GenBank/DDBJ databases">
        <authorList>
            <person name="Koutsovoulos G."/>
            <person name="Danchin GJ E."/>
        </authorList>
    </citation>
    <scope>NUCLEOTIDE SEQUENCE [LARGE SCALE GENOMIC DNA]</scope>
</reference>
<dbReference type="GO" id="GO:0008380">
    <property type="term" value="P:RNA splicing"/>
    <property type="evidence" value="ECO:0007669"/>
    <property type="project" value="UniProtKB-KW"/>
</dbReference>
<feature type="compositionally biased region" description="Basic and acidic residues" evidence="3">
    <location>
        <begin position="538"/>
        <end position="548"/>
    </location>
</feature>